<dbReference type="AlphaFoldDB" id="A0A100WGF8"/>
<comment type="caution">
    <text evidence="3">The sequence shown here is derived from an EMBL/GenBank/DDBJ whole genome shotgun (WGS) entry which is preliminary data.</text>
</comment>
<dbReference type="Proteomes" id="UP000069443">
    <property type="component" value="Unassembled WGS sequence"/>
</dbReference>
<gene>
    <name evidence="3" type="ORF">RMCC_4445</name>
</gene>
<dbReference type="InterPro" id="IPR036526">
    <property type="entry name" value="C-N_Hydrolase_sf"/>
</dbReference>
<dbReference type="GO" id="GO:0016746">
    <property type="term" value="F:acyltransferase activity"/>
    <property type="evidence" value="ECO:0007669"/>
    <property type="project" value="UniProtKB-KW"/>
</dbReference>
<dbReference type="InterPro" id="IPR050345">
    <property type="entry name" value="Aliph_Amidase/BUP"/>
</dbReference>
<reference evidence="4" key="1">
    <citation type="journal article" date="2016" name="Genome Announc.">
        <title>Draft Genome Sequences of Five Rapidly Growing Mycobacterium Species, M. thermoresistibile, M. fortuitum subsp. acetamidolyticum, M. canariasense, M. brisbanense, and M. novocastrense.</title>
        <authorList>
            <person name="Katahira K."/>
            <person name="Ogura Y."/>
            <person name="Gotoh Y."/>
            <person name="Hayashi T."/>
        </authorList>
    </citation>
    <scope>NUCLEOTIDE SEQUENCE [LARGE SCALE GENOMIC DNA]</scope>
    <source>
        <strain evidence="4">JCM15298</strain>
    </source>
</reference>
<protein>
    <submittedName>
        <fullName evidence="3">Nitrilase/cyanide hydratase and apolipoprotein N-acyltransferase</fullName>
    </submittedName>
</protein>
<dbReference type="Pfam" id="PF00795">
    <property type="entry name" value="CN_hydrolase"/>
    <property type="match status" value="1"/>
</dbReference>
<feature type="domain" description="CN hydrolase" evidence="2">
    <location>
        <begin position="1"/>
        <end position="228"/>
    </location>
</feature>
<name>A0A100WGF8_MYCCR</name>
<dbReference type="EMBL" id="BCSY01000074">
    <property type="protein sequence ID" value="GAS97479.1"/>
    <property type="molecule type" value="Genomic_DNA"/>
</dbReference>
<keyword evidence="3" id="KW-0449">Lipoprotein</keyword>
<keyword evidence="3" id="KW-0808">Transferase</keyword>
<dbReference type="InterPro" id="IPR003010">
    <property type="entry name" value="C-N_Hydrolase"/>
</dbReference>
<evidence type="ECO:0000313" key="4">
    <source>
        <dbReference type="Proteomes" id="UP000069443"/>
    </source>
</evidence>
<dbReference type="PANTHER" id="PTHR43674">
    <property type="entry name" value="NITRILASE C965.09-RELATED"/>
    <property type="match status" value="1"/>
</dbReference>
<dbReference type="STRING" id="228230.RMCC_4445"/>
<keyword evidence="3" id="KW-0012">Acyltransferase</keyword>
<proteinExistence type="predicted"/>
<keyword evidence="1" id="KW-0378">Hydrolase</keyword>
<reference evidence="4" key="2">
    <citation type="submission" date="2016-02" db="EMBL/GenBank/DDBJ databases">
        <title>Draft genome sequence of five rapidly growing Mycobacterium species.</title>
        <authorList>
            <person name="Katahira K."/>
            <person name="Gotou Y."/>
            <person name="Iida K."/>
            <person name="Ogura Y."/>
            <person name="Hayashi T."/>
        </authorList>
    </citation>
    <scope>NUCLEOTIDE SEQUENCE [LARGE SCALE GENOMIC DNA]</scope>
    <source>
        <strain evidence="4">JCM15298</strain>
    </source>
</reference>
<sequence length="256" mass="27567">MDAVELIREQLTQCERVGVELLCCPEAILGGLAHESDGQSPHDVAVSVKELRRLLAPLTSSPVATVVGFTEHADDGQLYSSAAFLADGAVQAIYRKVYPGYRTVIRAGTQLSVFTFRGAVMGIMICNDLWYVEPARILASKGAAVILVPTNSGHLRNALLDNRFRNRSETLPVARAVDNTVSVVVADIAGEQQGRAALGSSRIIDPDGALLCAANPREVGLIAATIDTHSRPFDRRGWDGHTNAAVHRQYTSLVIR</sequence>
<dbReference type="PROSITE" id="PS50263">
    <property type="entry name" value="CN_HYDROLASE"/>
    <property type="match status" value="1"/>
</dbReference>
<dbReference type="CDD" id="cd07197">
    <property type="entry name" value="nitrilase"/>
    <property type="match status" value="1"/>
</dbReference>
<evidence type="ECO:0000259" key="2">
    <source>
        <dbReference type="PROSITE" id="PS50263"/>
    </source>
</evidence>
<evidence type="ECO:0000313" key="3">
    <source>
        <dbReference type="EMBL" id="GAS97479.1"/>
    </source>
</evidence>
<dbReference type="GO" id="GO:0016811">
    <property type="term" value="F:hydrolase activity, acting on carbon-nitrogen (but not peptide) bonds, in linear amides"/>
    <property type="evidence" value="ECO:0007669"/>
    <property type="project" value="TreeGrafter"/>
</dbReference>
<dbReference type="Gene3D" id="3.60.110.10">
    <property type="entry name" value="Carbon-nitrogen hydrolase"/>
    <property type="match status" value="1"/>
</dbReference>
<dbReference type="PANTHER" id="PTHR43674:SF2">
    <property type="entry name" value="BETA-UREIDOPROPIONASE"/>
    <property type="match status" value="1"/>
</dbReference>
<evidence type="ECO:0000256" key="1">
    <source>
        <dbReference type="ARBA" id="ARBA00022801"/>
    </source>
</evidence>
<accession>A0A100WGF8</accession>
<keyword evidence="4" id="KW-1185">Reference proteome</keyword>
<organism evidence="3 4">
    <name type="scientific">Mycolicibacterium canariasense</name>
    <name type="common">Mycobacterium canariasense</name>
    <dbReference type="NCBI Taxonomy" id="228230"/>
    <lineage>
        <taxon>Bacteria</taxon>
        <taxon>Bacillati</taxon>
        <taxon>Actinomycetota</taxon>
        <taxon>Actinomycetes</taxon>
        <taxon>Mycobacteriales</taxon>
        <taxon>Mycobacteriaceae</taxon>
        <taxon>Mycolicibacterium</taxon>
    </lineage>
</organism>
<dbReference type="SUPFAM" id="SSF56317">
    <property type="entry name" value="Carbon-nitrogen hydrolase"/>
    <property type="match status" value="1"/>
</dbReference>